<dbReference type="GO" id="GO:0016746">
    <property type="term" value="F:acyltransferase activity"/>
    <property type="evidence" value="ECO:0007669"/>
    <property type="project" value="UniProtKB-KW"/>
</dbReference>
<organism evidence="2 3">
    <name type="scientific">Deinococcus rubellus</name>
    <dbReference type="NCBI Taxonomy" id="1889240"/>
    <lineage>
        <taxon>Bacteria</taxon>
        <taxon>Thermotogati</taxon>
        <taxon>Deinococcota</taxon>
        <taxon>Deinococci</taxon>
        <taxon>Deinococcales</taxon>
        <taxon>Deinococcaceae</taxon>
        <taxon>Deinococcus</taxon>
    </lineage>
</organism>
<protein>
    <submittedName>
        <fullName evidence="2">GNAT family N-acetyltransferase</fullName>
        <ecNumber evidence="2">2.3.1.-</ecNumber>
    </submittedName>
</protein>
<evidence type="ECO:0000313" key="3">
    <source>
        <dbReference type="Proteomes" id="UP001060261"/>
    </source>
</evidence>
<proteinExistence type="predicted"/>
<reference evidence="2" key="1">
    <citation type="submission" date="2022-09" db="EMBL/GenBank/DDBJ databases">
        <title>genome sequence of Deinococcus rubellus.</title>
        <authorList>
            <person name="Srinivasan S."/>
        </authorList>
    </citation>
    <scope>NUCLEOTIDE SEQUENCE</scope>
    <source>
        <strain evidence="2">Ant6</strain>
    </source>
</reference>
<dbReference type="EMBL" id="CP104213">
    <property type="protein sequence ID" value="UWX65354.1"/>
    <property type="molecule type" value="Genomic_DNA"/>
</dbReference>
<sequence length="237" mass="25268">MSIAGPGQHPLDNPIWHALTGPQVEFALGGGPLRFFAPEVAPFTAFEERDEAALISALADPAAVPAQIVLFRPQLEPAPAGWTLAYQSGVVQMVCPDDSRLDDSGLAESASVVRLGPADLPEMLELVALAQPGPFGPRTPELGAYFGVREGGRLVALTGERLRLGGFTEVSAVCTHPDWRGRGLARRTVSRVARKAFSEQQTPFLHVIAGNVGAIRLYGSLGFVERARLQLSVWGPV</sequence>
<accession>A0ABY5YJQ9</accession>
<dbReference type="EC" id="2.3.1.-" evidence="2"/>
<dbReference type="Proteomes" id="UP001060261">
    <property type="component" value="Chromosome"/>
</dbReference>
<evidence type="ECO:0000313" key="2">
    <source>
        <dbReference type="EMBL" id="UWX65354.1"/>
    </source>
</evidence>
<dbReference type="InterPro" id="IPR013653">
    <property type="entry name" value="GCN5-like_dom"/>
</dbReference>
<dbReference type="SUPFAM" id="SSF55729">
    <property type="entry name" value="Acyl-CoA N-acyltransferases (Nat)"/>
    <property type="match status" value="1"/>
</dbReference>
<gene>
    <name evidence="2" type="ORF">N0D28_06785</name>
</gene>
<dbReference type="Gene3D" id="3.40.630.30">
    <property type="match status" value="1"/>
</dbReference>
<dbReference type="CDD" id="cd04301">
    <property type="entry name" value="NAT_SF"/>
    <property type="match status" value="1"/>
</dbReference>
<dbReference type="PROSITE" id="PS51186">
    <property type="entry name" value="GNAT"/>
    <property type="match status" value="1"/>
</dbReference>
<dbReference type="Pfam" id="PF08445">
    <property type="entry name" value="FR47"/>
    <property type="match status" value="1"/>
</dbReference>
<feature type="domain" description="N-acetyltransferase" evidence="1">
    <location>
        <begin position="110"/>
        <end position="237"/>
    </location>
</feature>
<keyword evidence="2" id="KW-0808">Transferase</keyword>
<dbReference type="RefSeq" id="WP_260561607.1">
    <property type="nucleotide sequence ID" value="NZ_BAABEC010000183.1"/>
</dbReference>
<name>A0ABY5YJQ9_9DEIO</name>
<dbReference type="InterPro" id="IPR016181">
    <property type="entry name" value="Acyl_CoA_acyltransferase"/>
</dbReference>
<keyword evidence="3" id="KW-1185">Reference proteome</keyword>
<keyword evidence="2" id="KW-0012">Acyltransferase</keyword>
<evidence type="ECO:0000259" key="1">
    <source>
        <dbReference type="PROSITE" id="PS51186"/>
    </source>
</evidence>
<dbReference type="InterPro" id="IPR000182">
    <property type="entry name" value="GNAT_dom"/>
</dbReference>